<evidence type="ECO:0000313" key="2">
    <source>
        <dbReference type="EMBL" id="MBT2189373.1"/>
    </source>
</evidence>
<dbReference type="Proteomes" id="UP001138757">
    <property type="component" value="Unassembled WGS sequence"/>
</dbReference>
<protein>
    <submittedName>
        <fullName evidence="2">Uncharacterized protein</fullName>
    </submittedName>
</protein>
<feature type="chain" id="PRO_5040818742" evidence="1">
    <location>
        <begin position="22"/>
        <end position="214"/>
    </location>
</feature>
<gene>
    <name evidence="2" type="ORF">KK488_20675</name>
</gene>
<sequence>MRHAASAIGALCFALGTPAFATDCPTGDYRAAAGPDTAAGLQIGKDGHFRYFMSEGAVDEHAEGRWTCKDGTVLLTTEPTPKPAEFKLAEVTQTSEAPLEISVTDADGHGLAGVDFNLTFDKGEPVTGYTQEYGWTLSDLQGRAPVKLQVAEPFFGTISPVFSLPAGRHLKIHVVLIPNDMGVAAFKDTPVTSADGKLRLHWRGGELPFVRRKD</sequence>
<reference evidence="2" key="1">
    <citation type="submission" date="2021-05" db="EMBL/GenBank/DDBJ databases">
        <title>Genome of Sphingobium sp. strain.</title>
        <authorList>
            <person name="Fan R."/>
        </authorList>
    </citation>
    <scope>NUCLEOTIDE SEQUENCE</scope>
    <source>
        <strain evidence="2">H33</strain>
    </source>
</reference>
<dbReference type="EMBL" id="JAHGAW010000017">
    <property type="protein sequence ID" value="MBT2189373.1"/>
    <property type="molecule type" value="Genomic_DNA"/>
</dbReference>
<name>A0A9X1IT96_9SPHN</name>
<accession>A0A9X1IT96</accession>
<keyword evidence="1" id="KW-0732">Signal</keyword>
<feature type="signal peptide" evidence="1">
    <location>
        <begin position="1"/>
        <end position="21"/>
    </location>
</feature>
<keyword evidence="3" id="KW-1185">Reference proteome</keyword>
<evidence type="ECO:0000313" key="3">
    <source>
        <dbReference type="Proteomes" id="UP001138757"/>
    </source>
</evidence>
<proteinExistence type="predicted"/>
<dbReference type="AlphaFoldDB" id="A0A9X1IT96"/>
<evidence type="ECO:0000256" key="1">
    <source>
        <dbReference type="SAM" id="SignalP"/>
    </source>
</evidence>
<organism evidence="2 3">
    <name type="scientific">Sphingobium nicotianae</name>
    <dbReference type="NCBI Taxonomy" id="2782607"/>
    <lineage>
        <taxon>Bacteria</taxon>
        <taxon>Pseudomonadati</taxon>
        <taxon>Pseudomonadota</taxon>
        <taxon>Alphaproteobacteria</taxon>
        <taxon>Sphingomonadales</taxon>
        <taxon>Sphingomonadaceae</taxon>
        <taxon>Sphingobium</taxon>
    </lineage>
</organism>
<dbReference type="RefSeq" id="WP_214625614.1">
    <property type="nucleotide sequence ID" value="NZ_JAHGAW010000017.1"/>
</dbReference>
<comment type="caution">
    <text evidence="2">The sequence shown here is derived from an EMBL/GenBank/DDBJ whole genome shotgun (WGS) entry which is preliminary data.</text>
</comment>